<name>A0ABX1TP41_9GAMM</name>
<evidence type="ECO:0000256" key="3">
    <source>
        <dbReference type="ARBA" id="ARBA00022989"/>
    </source>
</evidence>
<reference evidence="7 8" key="1">
    <citation type="submission" date="2019-03" db="EMBL/GenBank/DDBJ databases">
        <title>Metabolic reconstructions from genomes of highly enriched 'Candidatus Accumulibacter' and 'Candidatus Competibacter' bioreactor populations.</title>
        <authorList>
            <person name="Annavajhala M.K."/>
            <person name="Welles L."/>
            <person name="Abbas B."/>
            <person name="Sorokin D."/>
            <person name="Park H."/>
            <person name="Van Loosdrecht M."/>
            <person name="Chandran K."/>
        </authorList>
    </citation>
    <scope>NUCLEOTIDE SEQUENCE [LARGE SCALE GENOMIC DNA]</scope>
    <source>
        <strain evidence="7 8">SBR_G</strain>
    </source>
</reference>
<evidence type="ECO:0000259" key="6">
    <source>
        <dbReference type="Pfam" id="PF07298"/>
    </source>
</evidence>
<dbReference type="RefSeq" id="WP_169248969.1">
    <property type="nucleotide sequence ID" value="NZ_SPMZ01000030.1"/>
</dbReference>
<feature type="transmembrane region" description="Helical" evidence="5">
    <location>
        <begin position="159"/>
        <end position="184"/>
    </location>
</feature>
<evidence type="ECO:0000256" key="1">
    <source>
        <dbReference type="ARBA" id="ARBA00004141"/>
    </source>
</evidence>
<keyword evidence="2 5" id="KW-0812">Transmembrane</keyword>
<organism evidence="7 8">
    <name type="scientific">Candidatus Competibacter phosphatis</name>
    <dbReference type="NCBI Taxonomy" id="221280"/>
    <lineage>
        <taxon>Bacteria</taxon>
        <taxon>Pseudomonadati</taxon>
        <taxon>Pseudomonadota</taxon>
        <taxon>Gammaproteobacteria</taxon>
        <taxon>Candidatus Competibacteraceae</taxon>
        <taxon>Candidatus Competibacter</taxon>
    </lineage>
</organism>
<comment type="subcellular location">
    <subcellularLocation>
        <location evidence="1">Membrane</location>
        <topology evidence="1">Multi-pass membrane protein</topology>
    </subcellularLocation>
</comment>
<dbReference type="Pfam" id="PF07298">
    <property type="entry name" value="NnrU"/>
    <property type="match status" value="1"/>
</dbReference>
<feature type="transmembrane region" description="Helical" evidence="5">
    <location>
        <begin position="71"/>
        <end position="93"/>
    </location>
</feature>
<dbReference type="EMBL" id="SPMZ01000030">
    <property type="protein sequence ID" value="NMQ19716.1"/>
    <property type="molecule type" value="Genomic_DNA"/>
</dbReference>
<accession>A0ABX1TP41</accession>
<dbReference type="InterPro" id="IPR009915">
    <property type="entry name" value="NnrU_dom"/>
</dbReference>
<feature type="domain" description="NnrU" evidence="6">
    <location>
        <begin position="3"/>
        <end position="188"/>
    </location>
</feature>
<comment type="caution">
    <text evidence="7">The sequence shown here is derived from an EMBL/GenBank/DDBJ whole genome shotgun (WGS) entry which is preliminary data.</text>
</comment>
<evidence type="ECO:0000256" key="4">
    <source>
        <dbReference type="ARBA" id="ARBA00023136"/>
    </source>
</evidence>
<proteinExistence type="predicted"/>
<evidence type="ECO:0000256" key="5">
    <source>
        <dbReference type="SAM" id="Phobius"/>
    </source>
</evidence>
<sequence>MSIFLLGLVIFFAVHSVSIVNAPWRDRQAAKLGEGPWQATYSLVALIGFGLIVWGYGLARHDPVILYWSPTWLRHLALLLLVPVFPLLLAAYLPGRIQTTVKHPMLAAIKLWAAAHLLANGTLADVLLFGTFLVWAVADRISLKRRAPRPVPGAPPSKVNDLIAVVGGLALYIAFVLWLHLWLIGVSPIAR</sequence>
<keyword evidence="4 5" id="KW-0472">Membrane</keyword>
<evidence type="ECO:0000313" key="7">
    <source>
        <dbReference type="EMBL" id="NMQ19716.1"/>
    </source>
</evidence>
<keyword evidence="8" id="KW-1185">Reference proteome</keyword>
<feature type="transmembrane region" description="Helical" evidence="5">
    <location>
        <begin position="113"/>
        <end position="138"/>
    </location>
</feature>
<dbReference type="Proteomes" id="UP000760480">
    <property type="component" value="Unassembled WGS sequence"/>
</dbReference>
<keyword evidence="3 5" id="KW-1133">Transmembrane helix</keyword>
<evidence type="ECO:0000313" key="8">
    <source>
        <dbReference type="Proteomes" id="UP000760480"/>
    </source>
</evidence>
<feature type="transmembrane region" description="Helical" evidence="5">
    <location>
        <begin position="40"/>
        <end position="59"/>
    </location>
</feature>
<gene>
    <name evidence="7" type="ORF">E4P82_11195</name>
</gene>
<protein>
    <submittedName>
        <fullName evidence="7">NnrU family protein</fullName>
    </submittedName>
</protein>
<evidence type="ECO:0000256" key="2">
    <source>
        <dbReference type="ARBA" id="ARBA00022692"/>
    </source>
</evidence>